<accession>A0A4V3XID0</accession>
<organism evidence="1 2">
    <name type="scientific">Antrodiella citrinella</name>
    <dbReference type="NCBI Taxonomy" id="2447956"/>
    <lineage>
        <taxon>Eukaryota</taxon>
        <taxon>Fungi</taxon>
        <taxon>Dikarya</taxon>
        <taxon>Basidiomycota</taxon>
        <taxon>Agaricomycotina</taxon>
        <taxon>Agaricomycetes</taxon>
        <taxon>Polyporales</taxon>
        <taxon>Steccherinaceae</taxon>
        <taxon>Antrodiella</taxon>
    </lineage>
</organism>
<evidence type="ECO:0000313" key="2">
    <source>
        <dbReference type="Proteomes" id="UP000308730"/>
    </source>
</evidence>
<sequence>MPHTTHIALDVLNDHDQDEVDPEPINASIQRYLHLTSAHLHVFHDITNVEFQNVDGFYVRGWNTTTLNVGEQDPPTSSGISSAPIFQFALPDEDGENIEITSSVLVLFMESFPFSPVLRTLCLSLSFDDFEISAAEWAKLFDVLHVKAPSLRQLTIKANLRRDWALEHSTTQAATIIQVIVDVLQMLSDERQPLPLLQKINVHDVPDSIRDVLEIITAIDNCAQSRRHHGPLHVVINGFESQLPLYEYEVKPTS</sequence>
<dbReference type="AlphaFoldDB" id="A0A4V3XID0"/>
<gene>
    <name evidence="1" type="ORF">EUX98_g5597</name>
</gene>
<protein>
    <submittedName>
        <fullName evidence="1">Uncharacterized protein</fullName>
    </submittedName>
</protein>
<keyword evidence="2" id="KW-1185">Reference proteome</keyword>
<reference evidence="1 2" key="1">
    <citation type="submission" date="2019-02" db="EMBL/GenBank/DDBJ databases">
        <title>Genome sequencing of the rare red list fungi Antrodiella citrinella (Flaviporus citrinellus).</title>
        <authorList>
            <person name="Buettner E."/>
            <person name="Kellner H."/>
        </authorList>
    </citation>
    <scope>NUCLEOTIDE SEQUENCE [LARGE SCALE GENOMIC DNA]</scope>
    <source>
        <strain evidence="1 2">DSM 108506</strain>
    </source>
</reference>
<dbReference type="EMBL" id="SGPM01000169">
    <property type="protein sequence ID" value="THH28583.1"/>
    <property type="molecule type" value="Genomic_DNA"/>
</dbReference>
<evidence type="ECO:0000313" key="1">
    <source>
        <dbReference type="EMBL" id="THH28583.1"/>
    </source>
</evidence>
<proteinExistence type="predicted"/>
<dbReference type="Proteomes" id="UP000308730">
    <property type="component" value="Unassembled WGS sequence"/>
</dbReference>
<name>A0A4V3XID0_9APHY</name>
<comment type="caution">
    <text evidence="1">The sequence shown here is derived from an EMBL/GenBank/DDBJ whole genome shotgun (WGS) entry which is preliminary data.</text>
</comment>